<keyword evidence="2" id="KW-0560">Oxidoreductase</keyword>
<dbReference type="PANTHER" id="PTHR42760">
    <property type="entry name" value="SHORT-CHAIN DEHYDROGENASES/REDUCTASES FAMILY MEMBER"/>
    <property type="match status" value="1"/>
</dbReference>
<dbReference type="SUPFAM" id="SSF51735">
    <property type="entry name" value="NAD(P)-binding Rossmann-fold domains"/>
    <property type="match status" value="1"/>
</dbReference>
<gene>
    <name evidence="4" type="ORF">D3871_23620</name>
</gene>
<dbReference type="Pfam" id="PF13561">
    <property type="entry name" value="adh_short_C2"/>
    <property type="match status" value="1"/>
</dbReference>
<evidence type="ECO:0000313" key="4">
    <source>
        <dbReference type="EMBL" id="RJF92745.1"/>
    </source>
</evidence>
<evidence type="ECO:0000256" key="1">
    <source>
        <dbReference type="ARBA" id="ARBA00006484"/>
    </source>
</evidence>
<organism evidence="4 5">
    <name type="scientific">Noviherbaspirillum saxi</name>
    <dbReference type="NCBI Taxonomy" id="2320863"/>
    <lineage>
        <taxon>Bacteria</taxon>
        <taxon>Pseudomonadati</taxon>
        <taxon>Pseudomonadota</taxon>
        <taxon>Betaproteobacteria</taxon>
        <taxon>Burkholderiales</taxon>
        <taxon>Oxalobacteraceae</taxon>
        <taxon>Noviherbaspirillum</taxon>
    </lineage>
</organism>
<dbReference type="Gene3D" id="3.40.50.720">
    <property type="entry name" value="NAD(P)-binding Rossmann-like Domain"/>
    <property type="match status" value="1"/>
</dbReference>
<comment type="similarity">
    <text evidence="1">Belongs to the short-chain dehydrogenases/reductases (SDR) family.</text>
</comment>
<evidence type="ECO:0000259" key="3">
    <source>
        <dbReference type="SMART" id="SM00822"/>
    </source>
</evidence>
<dbReference type="PRINTS" id="PR00081">
    <property type="entry name" value="GDHRDH"/>
</dbReference>
<keyword evidence="5" id="KW-1185">Reference proteome</keyword>
<dbReference type="PROSITE" id="PS00061">
    <property type="entry name" value="ADH_SHORT"/>
    <property type="match status" value="1"/>
</dbReference>
<dbReference type="InterPro" id="IPR036291">
    <property type="entry name" value="NAD(P)-bd_dom_sf"/>
</dbReference>
<reference evidence="5" key="1">
    <citation type="submission" date="2018-09" db="EMBL/GenBank/DDBJ databases">
        <authorList>
            <person name="Zhu H."/>
        </authorList>
    </citation>
    <scope>NUCLEOTIDE SEQUENCE [LARGE SCALE GENOMIC DNA]</scope>
    <source>
        <strain evidence="5">K1R23-30</strain>
    </source>
</reference>
<dbReference type="EMBL" id="QYUO01000003">
    <property type="protein sequence ID" value="RJF92745.1"/>
    <property type="molecule type" value="Genomic_DNA"/>
</dbReference>
<dbReference type="PANTHER" id="PTHR42760:SF115">
    <property type="entry name" value="3-OXOACYL-[ACYL-CARRIER-PROTEIN] REDUCTASE FABG"/>
    <property type="match status" value="1"/>
</dbReference>
<dbReference type="InterPro" id="IPR002347">
    <property type="entry name" value="SDR_fam"/>
</dbReference>
<dbReference type="AlphaFoldDB" id="A0A3A3FN20"/>
<dbReference type="InterPro" id="IPR057326">
    <property type="entry name" value="KR_dom"/>
</dbReference>
<dbReference type="Proteomes" id="UP000265955">
    <property type="component" value="Unassembled WGS sequence"/>
</dbReference>
<dbReference type="FunFam" id="3.40.50.720:FF:000084">
    <property type="entry name" value="Short-chain dehydrogenase reductase"/>
    <property type="match status" value="1"/>
</dbReference>
<proteinExistence type="inferred from homology"/>
<dbReference type="InterPro" id="IPR020904">
    <property type="entry name" value="Sc_DH/Rdtase_CS"/>
</dbReference>
<evidence type="ECO:0000256" key="2">
    <source>
        <dbReference type="ARBA" id="ARBA00023002"/>
    </source>
</evidence>
<sequence>MSFLDKVVLITGGARGIGHACASRFAQAGARVVIVDLLDEESARNGNDLSFACGYVQADAGNADAMRALVKTVLDSVGGIDICVCAAGIGGPPSAYWDLDDDDFDRVLAVNLRGPFVLGKLVGRHMRETRRKGSIIHVSSVGGKLAVDMQAAYCISKAGLDMLTKVMAVALAPHGIRVNAVGPGPVQTQLTAGLQSQPALLKQVLSRTPLGRFGTVEEIAGTVIFLAGPDAGFMTGQTVYADGGRLALNYMMPDQVS</sequence>
<dbReference type="PRINTS" id="PR00080">
    <property type="entry name" value="SDRFAMILY"/>
</dbReference>
<name>A0A3A3FN20_9BURK</name>
<dbReference type="OrthoDB" id="6823797at2"/>
<comment type="caution">
    <text evidence="4">The sequence shown here is derived from an EMBL/GenBank/DDBJ whole genome shotgun (WGS) entry which is preliminary data.</text>
</comment>
<dbReference type="SMART" id="SM00822">
    <property type="entry name" value="PKS_KR"/>
    <property type="match status" value="1"/>
</dbReference>
<accession>A0A3A3FN20</accession>
<dbReference type="CDD" id="cd05233">
    <property type="entry name" value="SDR_c"/>
    <property type="match status" value="1"/>
</dbReference>
<dbReference type="GO" id="GO:0016616">
    <property type="term" value="F:oxidoreductase activity, acting on the CH-OH group of donors, NAD or NADP as acceptor"/>
    <property type="evidence" value="ECO:0007669"/>
    <property type="project" value="TreeGrafter"/>
</dbReference>
<feature type="domain" description="Ketoreductase" evidence="3">
    <location>
        <begin position="6"/>
        <end position="184"/>
    </location>
</feature>
<protein>
    <submittedName>
        <fullName evidence="4">SDR family oxidoreductase</fullName>
    </submittedName>
</protein>
<evidence type="ECO:0000313" key="5">
    <source>
        <dbReference type="Proteomes" id="UP000265955"/>
    </source>
</evidence>